<dbReference type="GO" id="GO:0032259">
    <property type="term" value="P:methylation"/>
    <property type="evidence" value="ECO:0007669"/>
    <property type="project" value="UniProtKB-KW"/>
</dbReference>
<gene>
    <name evidence="5" type="ORF">P0Y56_15430</name>
</gene>
<dbReference type="InterPro" id="IPR029063">
    <property type="entry name" value="SAM-dependent_MTases_sf"/>
</dbReference>
<dbReference type="Pfam" id="PF05175">
    <property type="entry name" value="MTS"/>
    <property type="match status" value="1"/>
</dbReference>
<dbReference type="Proteomes" id="UP001218362">
    <property type="component" value="Chromosome"/>
</dbReference>
<dbReference type="SUPFAM" id="SSF53335">
    <property type="entry name" value="S-adenosyl-L-methionine-dependent methyltransferases"/>
    <property type="match status" value="1"/>
</dbReference>
<accession>A0AAJ5X6A2</accession>
<dbReference type="InterPro" id="IPR052190">
    <property type="entry name" value="Euk-Arch_PrmC-MTase"/>
</dbReference>
<reference evidence="5" key="1">
    <citation type="submission" date="2023-03" db="EMBL/GenBank/DDBJ databases">
        <title>Andean soil-derived lignocellulolytic bacterial consortium as a source of novel taxa and putative plastic-active enzymes.</title>
        <authorList>
            <person name="Diaz-Garcia L."/>
            <person name="Chuvochina M."/>
            <person name="Feuerriegel G."/>
            <person name="Bunk B."/>
            <person name="Sproer C."/>
            <person name="Streit W.R."/>
            <person name="Rodriguez L.M."/>
            <person name="Overmann J."/>
            <person name="Jimenez D.J."/>
        </authorList>
    </citation>
    <scope>NUCLEOTIDE SEQUENCE</scope>
    <source>
        <strain evidence="5">MAG 26</strain>
    </source>
</reference>
<evidence type="ECO:0000256" key="3">
    <source>
        <dbReference type="ARBA" id="ARBA00022691"/>
    </source>
</evidence>
<dbReference type="GO" id="GO:0008276">
    <property type="term" value="F:protein methyltransferase activity"/>
    <property type="evidence" value="ECO:0007669"/>
    <property type="project" value="TreeGrafter"/>
</dbReference>
<dbReference type="PANTHER" id="PTHR45875">
    <property type="entry name" value="METHYLTRANSFERASE N6AMT1"/>
    <property type="match status" value="1"/>
</dbReference>
<dbReference type="AlphaFoldDB" id="A0AAJ5X6A2"/>
<evidence type="ECO:0000313" key="6">
    <source>
        <dbReference type="Proteomes" id="UP001218362"/>
    </source>
</evidence>
<name>A0AAJ5X6A2_9SPHN</name>
<evidence type="ECO:0000313" key="5">
    <source>
        <dbReference type="EMBL" id="WEK46383.1"/>
    </source>
</evidence>
<dbReference type="Gene3D" id="3.40.50.150">
    <property type="entry name" value="Vaccinia Virus protein VP39"/>
    <property type="match status" value="1"/>
</dbReference>
<dbReference type="EMBL" id="CP119316">
    <property type="protein sequence ID" value="WEK46383.1"/>
    <property type="molecule type" value="Genomic_DNA"/>
</dbReference>
<proteinExistence type="predicted"/>
<feature type="domain" description="Methyltransferase small" evidence="4">
    <location>
        <begin position="145"/>
        <end position="221"/>
    </location>
</feature>
<dbReference type="InterPro" id="IPR007848">
    <property type="entry name" value="Small_mtfrase_dom"/>
</dbReference>
<evidence type="ECO:0000256" key="2">
    <source>
        <dbReference type="ARBA" id="ARBA00022679"/>
    </source>
</evidence>
<protein>
    <submittedName>
        <fullName evidence="5">Methyltransferase</fullName>
    </submittedName>
</protein>
<sequence>MTAALIEPGTFAATSREAGALVQLLRYLKHVGYRFVTPTPASHERVLARQPRRPGLTREDVLGWSRPFVVGTVDPELERLLAQANVLVTEGALCRARIRVSAVQGHLFIHSAFPTSAEDSVFLGPDSYRFTDLIRRELRAAPLPAGSVILDIGTGAGVGAVTAAALSQNATVVATDLNPQALALAAINAQEAGHPLQTREGRDLAGFAEGIDLGLANPPYIIDPAGRTYRDGGGMHGAEVSIAMTRAGLAALNPGGRFILYTGSAIVGGADQLQARLHAMAAEGRFELRYEELDPDVFGEELSTPGYEDVDRIAVIAAVFQRRG</sequence>
<dbReference type="GO" id="GO:0008757">
    <property type="term" value="F:S-adenosylmethionine-dependent methyltransferase activity"/>
    <property type="evidence" value="ECO:0007669"/>
    <property type="project" value="TreeGrafter"/>
</dbReference>
<keyword evidence="1 5" id="KW-0489">Methyltransferase</keyword>
<keyword evidence="3" id="KW-0949">S-adenosyl-L-methionine</keyword>
<dbReference type="KEGG" id="acob:P0Y56_15430"/>
<keyword evidence="2" id="KW-0808">Transferase</keyword>
<dbReference type="PANTHER" id="PTHR45875:SF1">
    <property type="entry name" value="METHYLTRANSFERASE N6AMT1"/>
    <property type="match status" value="1"/>
</dbReference>
<evidence type="ECO:0000256" key="1">
    <source>
        <dbReference type="ARBA" id="ARBA00022603"/>
    </source>
</evidence>
<organism evidence="5 6">
    <name type="scientific">Candidatus Andeanibacterium colombiense</name>
    <dbReference type="NCBI Taxonomy" id="3121345"/>
    <lineage>
        <taxon>Bacteria</taxon>
        <taxon>Pseudomonadati</taxon>
        <taxon>Pseudomonadota</taxon>
        <taxon>Alphaproteobacteria</taxon>
        <taxon>Sphingomonadales</taxon>
        <taxon>Sphingomonadaceae</taxon>
        <taxon>Candidatus Andeanibacterium</taxon>
    </lineage>
</organism>
<dbReference type="GO" id="GO:0035657">
    <property type="term" value="C:eRF1 methyltransferase complex"/>
    <property type="evidence" value="ECO:0007669"/>
    <property type="project" value="TreeGrafter"/>
</dbReference>
<evidence type="ECO:0000259" key="4">
    <source>
        <dbReference type="Pfam" id="PF05175"/>
    </source>
</evidence>